<dbReference type="Pfam" id="PF01381">
    <property type="entry name" value="HTH_3"/>
    <property type="match status" value="1"/>
</dbReference>
<dbReference type="PROSITE" id="PS50943">
    <property type="entry name" value="HTH_CROC1"/>
    <property type="match status" value="1"/>
</dbReference>
<dbReference type="SMART" id="SM00530">
    <property type="entry name" value="HTH_XRE"/>
    <property type="match status" value="1"/>
</dbReference>
<dbReference type="InterPro" id="IPR001387">
    <property type="entry name" value="Cro/C1-type_HTH"/>
</dbReference>
<gene>
    <name evidence="2" type="ORF">SAMN02745130_03583</name>
</gene>
<dbReference type="SUPFAM" id="SSF47413">
    <property type="entry name" value="lambda repressor-like DNA-binding domains"/>
    <property type="match status" value="1"/>
</dbReference>
<proteinExistence type="predicted"/>
<sequence length="281" mass="32420">MPLHKRETGEIFQKRLQQLLQRSGMNKAQFAESIGVNRSALAQLLSEQLLRLPRAETLSRIAQAHKVSIDWLLGLSQDEHLLSELSSVMEIEQVANGQHTKLGQWHRDAMGYKIRYVPSNLPDSLMIEEVIDYERQYTQIPIEIRKLETNSQLAYNRITESEMEVCLPLQRLKLLAQGVGIWEELPKALRRQQLEHIQKLVDDLYPSYRLFLYDGRKIFSAPLTVFGSQRAVIYVGDMYVVINSLEEIRALTRHFERLIRNAAVNPHESAAFIQALLAKYG</sequence>
<dbReference type="STRING" id="92487.SAMN02745130_03583"/>
<organism evidence="2 3">
    <name type="scientific">Thiothrix eikelboomii</name>
    <dbReference type="NCBI Taxonomy" id="92487"/>
    <lineage>
        <taxon>Bacteria</taxon>
        <taxon>Pseudomonadati</taxon>
        <taxon>Pseudomonadota</taxon>
        <taxon>Gammaproteobacteria</taxon>
        <taxon>Thiotrichales</taxon>
        <taxon>Thiotrichaceae</taxon>
        <taxon>Thiothrix</taxon>
    </lineage>
</organism>
<name>A0A1T4XWC5_9GAMM</name>
<accession>A0A1T4XWC5</accession>
<evidence type="ECO:0000259" key="1">
    <source>
        <dbReference type="PROSITE" id="PS50943"/>
    </source>
</evidence>
<dbReference type="AlphaFoldDB" id="A0A1T4XWC5"/>
<dbReference type="GO" id="GO:0003677">
    <property type="term" value="F:DNA binding"/>
    <property type="evidence" value="ECO:0007669"/>
    <property type="project" value="InterPro"/>
</dbReference>
<dbReference type="CDD" id="cd00093">
    <property type="entry name" value="HTH_XRE"/>
    <property type="match status" value="1"/>
</dbReference>
<feature type="domain" description="HTH cro/C1-type" evidence="1">
    <location>
        <begin position="16"/>
        <end position="72"/>
    </location>
</feature>
<dbReference type="EMBL" id="FUYB01000025">
    <property type="protein sequence ID" value="SKA93837.1"/>
    <property type="molecule type" value="Genomic_DNA"/>
</dbReference>
<protein>
    <submittedName>
        <fullName evidence="2">Helix-turn-helix domain-containing protein</fullName>
    </submittedName>
</protein>
<evidence type="ECO:0000313" key="3">
    <source>
        <dbReference type="Proteomes" id="UP000190460"/>
    </source>
</evidence>
<dbReference type="Gene3D" id="1.10.260.40">
    <property type="entry name" value="lambda repressor-like DNA-binding domains"/>
    <property type="match status" value="1"/>
</dbReference>
<dbReference type="Proteomes" id="UP000190460">
    <property type="component" value="Unassembled WGS sequence"/>
</dbReference>
<dbReference type="InterPro" id="IPR010982">
    <property type="entry name" value="Lambda_DNA-bd_dom_sf"/>
</dbReference>
<reference evidence="3" key="1">
    <citation type="submission" date="2017-02" db="EMBL/GenBank/DDBJ databases">
        <authorList>
            <person name="Varghese N."/>
            <person name="Submissions S."/>
        </authorList>
    </citation>
    <scope>NUCLEOTIDE SEQUENCE [LARGE SCALE GENOMIC DNA]</scope>
    <source>
        <strain evidence="3">ATCC 49788</strain>
    </source>
</reference>
<keyword evidence="3" id="KW-1185">Reference proteome</keyword>
<evidence type="ECO:0000313" key="2">
    <source>
        <dbReference type="EMBL" id="SKA93837.1"/>
    </source>
</evidence>
<dbReference type="RefSeq" id="WP_078924029.1">
    <property type="nucleotide sequence ID" value="NZ_FUYB01000025.1"/>
</dbReference>
<dbReference type="OrthoDB" id="8895516at2"/>